<accession>A0A099IBX4</accession>
<evidence type="ECO:0000256" key="3">
    <source>
        <dbReference type="ARBA" id="ARBA00022723"/>
    </source>
</evidence>
<dbReference type="Pfam" id="PF13419">
    <property type="entry name" value="HAD_2"/>
    <property type="match status" value="1"/>
</dbReference>
<dbReference type="InterPro" id="IPR023198">
    <property type="entry name" value="PGP-like_dom2"/>
</dbReference>
<dbReference type="GO" id="GO:0046872">
    <property type="term" value="F:metal ion binding"/>
    <property type="evidence" value="ECO:0007669"/>
    <property type="project" value="UniProtKB-KW"/>
</dbReference>
<dbReference type="Proteomes" id="UP000030008">
    <property type="component" value="Unassembled WGS sequence"/>
</dbReference>
<dbReference type="RefSeq" id="WP_044904308.1">
    <property type="nucleotide sequence ID" value="NZ_JQIF01000017.1"/>
</dbReference>
<dbReference type="InterPro" id="IPR006439">
    <property type="entry name" value="HAD-SF_hydro_IA"/>
</dbReference>
<dbReference type="Gene3D" id="1.10.150.240">
    <property type="entry name" value="Putative phosphatase, domain 2"/>
    <property type="match status" value="1"/>
</dbReference>
<keyword evidence="5" id="KW-0119">Carbohydrate metabolism</keyword>
<dbReference type="PANTHER" id="PTHR46193:SF18">
    <property type="entry name" value="HEXITOL PHOSPHATASE B"/>
    <property type="match status" value="1"/>
</dbReference>
<organism evidence="6 7">
    <name type="scientific">Clostridium innocuum</name>
    <dbReference type="NCBI Taxonomy" id="1522"/>
    <lineage>
        <taxon>Bacteria</taxon>
        <taxon>Bacillati</taxon>
        <taxon>Bacillota</taxon>
        <taxon>Clostridia</taxon>
        <taxon>Eubacteriales</taxon>
        <taxon>Clostridiaceae</taxon>
        <taxon>Clostridium</taxon>
    </lineage>
</organism>
<comment type="similarity">
    <text evidence="2">Belongs to the HAD-like hydrolase superfamily. CbbY/CbbZ/Gph/YieH family.</text>
</comment>
<dbReference type="InterPro" id="IPR041492">
    <property type="entry name" value="HAD_2"/>
</dbReference>
<evidence type="ECO:0000256" key="4">
    <source>
        <dbReference type="ARBA" id="ARBA00022842"/>
    </source>
</evidence>
<dbReference type="SFLD" id="SFLDS00003">
    <property type="entry name" value="Haloacid_Dehalogenase"/>
    <property type="match status" value="1"/>
</dbReference>
<reference evidence="6 7" key="1">
    <citation type="submission" date="2014-08" db="EMBL/GenBank/DDBJ databases">
        <title>Clostridium innocuum, an unnegligible vancomycin-resistant pathogen causing extra-intestinal infections.</title>
        <authorList>
            <person name="Feng Y."/>
            <person name="Chiu C.-H."/>
        </authorList>
    </citation>
    <scope>NUCLEOTIDE SEQUENCE [LARGE SCALE GENOMIC DNA]</scope>
    <source>
        <strain evidence="6 7">AN88</strain>
    </source>
</reference>
<sequence>MRNWKAIIFDMDGTLFDTETISMKAWKRVGETLQLPTSDEFILSLIGRTRKDQQVVFDSYMPKGWPQEEACSLHTQFKKEEKLKNGVPLMGDVKGLLDTVKAKGYTIAMATSASAEDVEFNLNNAGIQHYFEAIISDEMITHGKPAPDVYLKTAQQLNFSPQECLVVEDSLNGVRAAFGAGTTVVMIPDKIQPTKEIKAMCNYILKSLDDLKEIV</sequence>
<dbReference type="EMBL" id="JQIF01000017">
    <property type="protein sequence ID" value="KGJ54403.1"/>
    <property type="molecule type" value="Genomic_DNA"/>
</dbReference>
<dbReference type="CDD" id="cd07505">
    <property type="entry name" value="HAD_BPGM-like"/>
    <property type="match status" value="1"/>
</dbReference>
<evidence type="ECO:0000256" key="5">
    <source>
        <dbReference type="ARBA" id="ARBA00023277"/>
    </source>
</evidence>
<dbReference type="NCBIfam" id="TIGR01509">
    <property type="entry name" value="HAD-SF-IA-v3"/>
    <property type="match status" value="1"/>
</dbReference>
<evidence type="ECO:0000256" key="1">
    <source>
        <dbReference type="ARBA" id="ARBA00001946"/>
    </source>
</evidence>
<dbReference type="SFLD" id="SFLDG01129">
    <property type="entry name" value="C1.5:_HAD__Beta-PGM__Phosphata"/>
    <property type="match status" value="1"/>
</dbReference>
<dbReference type="InterPro" id="IPR051600">
    <property type="entry name" value="Beta-PGM-like"/>
</dbReference>
<gene>
    <name evidence="6" type="ORF">CIAN88_04495</name>
</gene>
<dbReference type="SUPFAM" id="SSF56784">
    <property type="entry name" value="HAD-like"/>
    <property type="match status" value="1"/>
</dbReference>
<dbReference type="Gene3D" id="3.40.50.1000">
    <property type="entry name" value="HAD superfamily/HAD-like"/>
    <property type="match status" value="1"/>
</dbReference>
<evidence type="ECO:0000313" key="6">
    <source>
        <dbReference type="EMBL" id="KGJ54403.1"/>
    </source>
</evidence>
<proteinExistence type="inferred from homology"/>
<evidence type="ECO:0000256" key="2">
    <source>
        <dbReference type="ARBA" id="ARBA00006171"/>
    </source>
</evidence>
<dbReference type="GO" id="GO:0003824">
    <property type="term" value="F:catalytic activity"/>
    <property type="evidence" value="ECO:0007669"/>
    <property type="project" value="UniProtKB-ARBA"/>
</dbReference>
<keyword evidence="4" id="KW-0460">Magnesium</keyword>
<comment type="caution">
    <text evidence="6">The sequence shown here is derived from an EMBL/GenBank/DDBJ whole genome shotgun (WGS) entry which is preliminary data.</text>
</comment>
<dbReference type="AlphaFoldDB" id="A0A099IBX4"/>
<dbReference type="InterPro" id="IPR036412">
    <property type="entry name" value="HAD-like_sf"/>
</dbReference>
<protein>
    <submittedName>
        <fullName evidence="6">Haloacid dehalogenase</fullName>
    </submittedName>
</protein>
<keyword evidence="3" id="KW-0479">Metal-binding</keyword>
<dbReference type="InterPro" id="IPR023214">
    <property type="entry name" value="HAD_sf"/>
</dbReference>
<dbReference type="SFLD" id="SFLDG01135">
    <property type="entry name" value="C1.5.6:_HAD__Beta-PGM__Phospha"/>
    <property type="match status" value="1"/>
</dbReference>
<name>A0A099IBX4_CLOIN</name>
<comment type="cofactor">
    <cofactor evidence="1">
        <name>Mg(2+)</name>
        <dbReference type="ChEBI" id="CHEBI:18420"/>
    </cofactor>
</comment>
<evidence type="ECO:0000313" key="7">
    <source>
        <dbReference type="Proteomes" id="UP000030008"/>
    </source>
</evidence>
<dbReference type="PANTHER" id="PTHR46193">
    <property type="entry name" value="6-PHOSPHOGLUCONATE PHOSPHATASE"/>
    <property type="match status" value="1"/>
</dbReference>